<comment type="caution">
    <text evidence="2">The sequence shown here is derived from an EMBL/GenBank/DDBJ whole genome shotgun (WGS) entry which is preliminary data.</text>
</comment>
<sequence length="79" mass="8348">MATHCRPDREVCRPPATLGSATATIVVSTMNMNEPRQTATSGDHRRIGTLLSLEGPHSVATARTSPPTTPAIPAESVNR</sequence>
<name>A0ABN2YM70_9ACTN</name>
<reference evidence="2 3" key="1">
    <citation type="journal article" date="2019" name="Int. J. Syst. Evol. Microbiol.">
        <title>The Global Catalogue of Microorganisms (GCM) 10K type strain sequencing project: providing services to taxonomists for standard genome sequencing and annotation.</title>
        <authorList>
            <consortium name="The Broad Institute Genomics Platform"/>
            <consortium name="The Broad Institute Genome Sequencing Center for Infectious Disease"/>
            <person name="Wu L."/>
            <person name="Ma J."/>
        </authorList>
    </citation>
    <scope>NUCLEOTIDE SEQUENCE [LARGE SCALE GENOMIC DNA]</scope>
    <source>
        <strain evidence="2 3">JCM 13850</strain>
    </source>
</reference>
<dbReference type="EMBL" id="BAAAMR010000013">
    <property type="protein sequence ID" value="GAA2129542.1"/>
    <property type="molecule type" value="Genomic_DNA"/>
</dbReference>
<keyword evidence="3" id="KW-1185">Reference proteome</keyword>
<protein>
    <submittedName>
        <fullName evidence="2">Uncharacterized protein</fullName>
    </submittedName>
</protein>
<proteinExistence type="predicted"/>
<feature type="compositionally biased region" description="Low complexity" evidence="1">
    <location>
        <begin position="60"/>
        <end position="79"/>
    </location>
</feature>
<feature type="region of interest" description="Disordered" evidence="1">
    <location>
        <begin position="55"/>
        <end position="79"/>
    </location>
</feature>
<evidence type="ECO:0000313" key="2">
    <source>
        <dbReference type="EMBL" id="GAA2129542.1"/>
    </source>
</evidence>
<organism evidence="2 3">
    <name type="scientific">Actinomadura napierensis</name>
    <dbReference type="NCBI Taxonomy" id="267854"/>
    <lineage>
        <taxon>Bacteria</taxon>
        <taxon>Bacillati</taxon>
        <taxon>Actinomycetota</taxon>
        <taxon>Actinomycetes</taxon>
        <taxon>Streptosporangiales</taxon>
        <taxon>Thermomonosporaceae</taxon>
        <taxon>Actinomadura</taxon>
    </lineage>
</organism>
<evidence type="ECO:0000313" key="3">
    <source>
        <dbReference type="Proteomes" id="UP001501020"/>
    </source>
</evidence>
<dbReference type="Proteomes" id="UP001501020">
    <property type="component" value="Unassembled WGS sequence"/>
</dbReference>
<evidence type="ECO:0000256" key="1">
    <source>
        <dbReference type="SAM" id="MobiDB-lite"/>
    </source>
</evidence>
<accession>A0ABN2YM70</accession>
<gene>
    <name evidence="2" type="ORF">GCM10009727_21110</name>
</gene>